<gene>
    <name evidence="1" type="ORF">EPJ81_05805</name>
</gene>
<dbReference type="Proteomes" id="UP000325002">
    <property type="component" value="Unassembled WGS sequence"/>
</dbReference>
<accession>A0A5C8EKX0</accession>
<dbReference type="EMBL" id="SAYD01000018">
    <property type="protein sequence ID" value="TXJ38647.1"/>
    <property type="molecule type" value="Genomic_DNA"/>
</dbReference>
<name>A0A5C8EKX0_9SPIR</name>
<evidence type="ECO:0000313" key="2">
    <source>
        <dbReference type="Proteomes" id="UP000325002"/>
    </source>
</evidence>
<evidence type="ECO:0000313" key="1">
    <source>
        <dbReference type="EMBL" id="TXJ38647.1"/>
    </source>
</evidence>
<dbReference type="AlphaFoldDB" id="A0A5C8EKX0"/>
<proteinExistence type="predicted"/>
<reference evidence="1 2" key="1">
    <citation type="journal article" date="1992" name="Lakartidningen">
        <title>[Penicillin V and not amoxicillin is the first choice preparation in acute otitis].</title>
        <authorList>
            <person name="Kamme C."/>
            <person name="Lundgren K."/>
            <person name="Prellner K."/>
        </authorList>
    </citation>
    <scope>NUCLEOTIDE SEQUENCE [LARGE SCALE GENOMIC DNA]</scope>
    <source>
        <strain evidence="1 2">PC3997IV</strain>
    </source>
</reference>
<organism evidence="1 2">
    <name type="scientific">Brachyspira aalborgi</name>
    <dbReference type="NCBI Taxonomy" id="29522"/>
    <lineage>
        <taxon>Bacteria</taxon>
        <taxon>Pseudomonadati</taxon>
        <taxon>Spirochaetota</taxon>
        <taxon>Spirochaetia</taxon>
        <taxon>Brachyspirales</taxon>
        <taxon>Brachyspiraceae</taxon>
        <taxon>Brachyspira</taxon>
    </lineage>
</organism>
<protein>
    <submittedName>
        <fullName evidence="1">Uncharacterized protein</fullName>
    </submittedName>
</protein>
<sequence>MENKEKYEITFKLQSNNVNLENLKSSETSKIASDFLKSIEKADKNIKLKMIKFGSIACTLEVNKSFTENKIFQKVKENIRSFINYNNSIEWVDIVDKSNEVIETIKNSSLNKDISLNVVGFFQGRVNDIGGKEPNNTDIDQLAKVISKVENNPVLSERIENAINLSNNEIDYVTPDENGIVYSQTVDLQQVLADKLGQNKENIKIIDWNILNTRHENQSIFSNNQLYDASELIEKEDFVALVDGNINTEELYFAIAIQVADELTEDIKNLNITKLPINQSQTDILEIIKNKRDCINASQRYKATIYSIILLLI</sequence>
<comment type="caution">
    <text evidence="1">The sequence shown here is derived from an EMBL/GenBank/DDBJ whole genome shotgun (WGS) entry which is preliminary data.</text>
</comment>